<feature type="transmembrane region" description="Helical" evidence="5">
    <location>
        <begin position="100"/>
        <end position="119"/>
    </location>
</feature>
<dbReference type="InterPro" id="IPR044880">
    <property type="entry name" value="NCX_ion-bd_dom_sf"/>
</dbReference>
<dbReference type="Proteomes" id="UP001185092">
    <property type="component" value="Unassembled WGS sequence"/>
</dbReference>
<evidence type="ECO:0000256" key="3">
    <source>
        <dbReference type="ARBA" id="ARBA00022989"/>
    </source>
</evidence>
<proteinExistence type="predicted"/>
<dbReference type="InterPro" id="IPR004481">
    <property type="entry name" value="K/Na/Ca-exchanger"/>
</dbReference>
<feature type="transmembrane region" description="Helical" evidence="5">
    <location>
        <begin position="272"/>
        <end position="290"/>
    </location>
</feature>
<dbReference type="Gene3D" id="6.10.280.80">
    <property type="entry name" value="NCX, peripheral helical region"/>
    <property type="match status" value="1"/>
</dbReference>
<keyword evidence="2 5" id="KW-0812">Transmembrane</keyword>
<feature type="transmembrane region" description="Helical" evidence="5">
    <location>
        <begin position="208"/>
        <end position="230"/>
    </location>
</feature>
<dbReference type="PANTHER" id="PTHR10846:SF8">
    <property type="entry name" value="INNER MEMBRANE PROTEIN YRBG"/>
    <property type="match status" value="1"/>
</dbReference>
<organism evidence="7 8">
    <name type="scientific">Aureibacter tunicatorum</name>
    <dbReference type="NCBI Taxonomy" id="866807"/>
    <lineage>
        <taxon>Bacteria</taxon>
        <taxon>Pseudomonadati</taxon>
        <taxon>Bacteroidota</taxon>
        <taxon>Cytophagia</taxon>
        <taxon>Cytophagales</taxon>
        <taxon>Persicobacteraceae</taxon>
        <taxon>Aureibacter</taxon>
    </lineage>
</organism>
<feature type="transmembrane region" description="Helical" evidence="5">
    <location>
        <begin position="296"/>
        <end position="315"/>
    </location>
</feature>
<feature type="domain" description="Sodium/calcium exchanger membrane region" evidence="6">
    <location>
        <begin position="173"/>
        <end position="313"/>
    </location>
</feature>
<dbReference type="InterPro" id="IPR004837">
    <property type="entry name" value="NaCa_Exmemb"/>
</dbReference>
<evidence type="ECO:0000313" key="8">
    <source>
        <dbReference type="Proteomes" id="UP001185092"/>
    </source>
</evidence>
<dbReference type="RefSeq" id="WP_309937522.1">
    <property type="nucleotide sequence ID" value="NZ_AP025305.1"/>
</dbReference>
<comment type="caution">
    <text evidence="7">The sequence shown here is derived from an EMBL/GenBank/DDBJ whole genome shotgun (WGS) entry which is preliminary data.</text>
</comment>
<sequence length="316" mass="34095">MLTHIALLVIGLAILILGGEFLVRGACRIALNYKIPTLVVGLTVIAFGTSAPELFISTISALNGSSDLAVGNVIGSNICNLALVLGVTGLIYPIKVEKSSLTVDWPVTMGSSLLLYVFVKEGALEAYEGAIFIFLLIIYLSFTIYQGMKHSKEFAADDEVIEAVNNPYPMWKSFSLVILGMLGLYFGAEWFVVGSQNIALKWGVSERVVGVTVVALGTSLPELVTSVIAASKKQTDLALGNLLGSNIFNILSILGITSIIKTIKVSEKMINVDMVWMLAITALVFPLMLTRKKVDQVEGGVLIFVYLFYIYTVVIG</sequence>
<dbReference type="Pfam" id="PF01699">
    <property type="entry name" value="Na_Ca_ex"/>
    <property type="match status" value="2"/>
</dbReference>
<dbReference type="EMBL" id="JAVDQD010000001">
    <property type="protein sequence ID" value="MDR6238052.1"/>
    <property type="molecule type" value="Genomic_DNA"/>
</dbReference>
<evidence type="ECO:0000256" key="1">
    <source>
        <dbReference type="ARBA" id="ARBA00004141"/>
    </source>
</evidence>
<protein>
    <submittedName>
        <fullName evidence="7">Cation:H+ antiporter</fullName>
    </submittedName>
</protein>
<dbReference type="Gene3D" id="1.20.1420.30">
    <property type="entry name" value="NCX, central ion-binding region"/>
    <property type="match status" value="2"/>
</dbReference>
<feature type="transmembrane region" description="Helical" evidence="5">
    <location>
        <begin position="68"/>
        <end position="94"/>
    </location>
</feature>
<dbReference type="GO" id="GO:0005886">
    <property type="term" value="C:plasma membrane"/>
    <property type="evidence" value="ECO:0007669"/>
    <property type="project" value="TreeGrafter"/>
</dbReference>
<dbReference type="GO" id="GO:0008273">
    <property type="term" value="F:calcium, potassium:sodium antiporter activity"/>
    <property type="evidence" value="ECO:0007669"/>
    <property type="project" value="TreeGrafter"/>
</dbReference>
<evidence type="ECO:0000313" key="7">
    <source>
        <dbReference type="EMBL" id="MDR6238052.1"/>
    </source>
</evidence>
<feature type="transmembrane region" description="Helical" evidence="5">
    <location>
        <begin position="35"/>
        <end position="56"/>
    </location>
</feature>
<keyword evidence="4 5" id="KW-0472">Membrane</keyword>
<feature type="transmembrane region" description="Helical" evidence="5">
    <location>
        <begin position="131"/>
        <end position="148"/>
    </location>
</feature>
<keyword evidence="8" id="KW-1185">Reference proteome</keyword>
<evidence type="ECO:0000256" key="2">
    <source>
        <dbReference type="ARBA" id="ARBA00022692"/>
    </source>
</evidence>
<name>A0AAE3XJJ1_9BACT</name>
<feature type="transmembrane region" description="Helical" evidence="5">
    <location>
        <begin position="168"/>
        <end position="187"/>
    </location>
</feature>
<accession>A0AAE3XJJ1</accession>
<comment type="subcellular location">
    <subcellularLocation>
        <location evidence="1">Membrane</location>
        <topology evidence="1">Multi-pass membrane protein</topology>
    </subcellularLocation>
</comment>
<evidence type="ECO:0000259" key="6">
    <source>
        <dbReference type="Pfam" id="PF01699"/>
    </source>
</evidence>
<dbReference type="AlphaFoldDB" id="A0AAE3XJJ1"/>
<dbReference type="NCBIfam" id="TIGR00367">
    <property type="entry name" value="calcium/sodium antiporter"/>
    <property type="match status" value="1"/>
</dbReference>
<dbReference type="PANTHER" id="PTHR10846">
    <property type="entry name" value="SODIUM/POTASSIUM/CALCIUM EXCHANGER"/>
    <property type="match status" value="1"/>
</dbReference>
<evidence type="ECO:0000256" key="5">
    <source>
        <dbReference type="SAM" id="Phobius"/>
    </source>
</evidence>
<feature type="domain" description="Sodium/calcium exchanger membrane region" evidence="6">
    <location>
        <begin position="4"/>
        <end position="144"/>
    </location>
</feature>
<reference evidence="7" key="1">
    <citation type="submission" date="2023-07" db="EMBL/GenBank/DDBJ databases">
        <title>Genomic Encyclopedia of Type Strains, Phase IV (KMG-IV): sequencing the most valuable type-strain genomes for metagenomic binning, comparative biology and taxonomic classification.</title>
        <authorList>
            <person name="Goeker M."/>
        </authorList>
    </citation>
    <scope>NUCLEOTIDE SEQUENCE</scope>
    <source>
        <strain evidence="7">DSM 26174</strain>
    </source>
</reference>
<evidence type="ECO:0000256" key="4">
    <source>
        <dbReference type="ARBA" id="ARBA00023136"/>
    </source>
</evidence>
<feature type="transmembrane region" description="Helical" evidence="5">
    <location>
        <begin position="242"/>
        <end position="260"/>
    </location>
</feature>
<keyword evidence="3 5" id="KW-1133">Transmembrane helix</keyword>
<dbReference type="GO" id="GO:0006874">
    <property type="term" value="P:intracellular calcium ion homeostasis"/>
    <property type="evidence" value="ECO:0007669"/>
    <property type="project" value="TreeGrafter"/>
</dbReference>
<gene>
    <name evidence="7" type="ORF">HNQ88_001028</name>
</gene>
<dbReference type="GO" id="GO:0005262">
    <property type="term" value="F:calcium channel activity"/>
    <property type="evidence" value="ECO:0007669"/>
    <property type="project" value="TreeGrafter"/>
</dbReference>